<feature type="region of interest" description="Disordered" evidence="1">
    <location>
        <begin position="415"/>
        <end position="442"/>
    </location>
</feature>
<evidence type="ECO:0000313" key="3">
    <source>
        <dbReference type="Proteomes" id="UP000272025"/>
    </source>
</evidence>
<feature type="compositionally biased region" description="Pro residues" evidence="1">
    <location>
        <begin position="422"/>
        <end position="435"/>
    </location>
</feature>
<dbReference type="PANTHER" id="PTHR28042">
    <property type="entry name" value="E3 UBIQUITIN-PROTEIN LIGASE COMPLEX SLX5-SLX8 SUBUNIT SLX5"/>
    <property type="match status" value="1"/>
</dbReference>
<dbReference type="Proteomes" id="UP000272025">
    <property type="component" value="Unassembled WGS sequence"/>
</dbReference>
<accession>A0A3N2PUI0</accession>
<sequence>MSLERSSVELPPEFYGSFDAAEVDGPYLEHDFYLESNDSLDDQSALYDSETAEDDSLSFDEDSPSHSSQSPSPSPSASPSPSVASVDSVAALDLPESFRQILERQTDSAPDLSDIFGWDLGDDNDSIGGQLMDEMEAGLRDQNPHIRPRPFLEPPRQDDAFVQGFDQMRQLLRGDLGEQPRAQSRARRSRPDSEPRLFVSDDDDDNSLDDILVDMEIFADNPPRAPRPSARGRRHPAPSGASEVIDLTNEPDSPVQTHARPPLPNPRRQNSQLPRDPPAFSRSDSSILGGPNVIDLTDDSPDPPRSNGAHSGPPNRPGRDVDLIFVNQRPAVGPRLPPPPQTPHNRPSSWSRHPHGSRLRDRGRRSLLDGIRREFANHISLFGLLRHAQGEEDLAGMMGPHAFNPIGEVNLEYNHGAFDQRPPSPKPAHEVPPPARAGFTRDAKEEEAAVCPACGEELAYEPPDSESQASESQPSRTTKTARKRARGEHHFWALKECGHVYCAECFENRRPTNKRRITGFRNDKDMKPICAVDGCDAAVSNKASWVGIYL</sequence>
<dbReference type="EMBL" id="ML119056">
    <property type="protein sequence ID" value="ROT38114.1"/>
    <property type="molecule type" value="Genomic_DNA"/>
</dbReference>
<dbReference type="GeneID" id="39578373"/>
<proteinExistence type="predicted"/>
<dbReference type="InterPro" id="IPR038886">
    <property type="entry name" value="E3_SLX5/Rfp1"/>
</dbReference>
<evidence type="ECO:0000256" key="1">
    <source>
        <dbReference type="SAM" id="MobiDB-lite"/>
    </source>
</evidence>
<name>A0A3N2PUI0_SODAK</name>
<dbReference type="GO" id="GO:0033768">
    <property type="term" value="C:SUMO-targeted ubiquitin ligase complex"/>
    <property type="evidence" value="ECO:0007669"/>
    <property type="project" value="TreeGrafter"/>
</dbReference>
<feature type="compositionally biased region" description="Polar residues" evidence="1">
    <location>
        <begin position="465"/>
        <end position="475"/>
    </location>
</feature>
<feature type="region of interest" description="Disordered" evidence="1">
    <location>
        <begin position="136"/>
        <end position="362"/>
    </location>
</feature>
<feature type="region of interest" description="Disordered" evidence="1">
    <location>
        <begin position="39"/>
        <end position="86"/>
    </location>
</feature>
<evidence type="ECO:0000313" key="2">
    <source>
        <dbReference type="EMBL" id="ROT38114.1"/>
    </source>
</evidence>
<dbReference type="AlphaFoldDB" id="A0A3N2PUI0"/>
<dbReference type="PANTHER" id="PTHR28042:SF1">
    <property type="entry name" value="E3 UBIQUITIN-PROTEIN LIGASE COMPLEX SLX5-SLX8 SUBUNIT SLX5"/>
    <property type="match status" value="1"/>
</dbReference>
<organism evidence="2 3">
    <name type="scientific">Sodiomyces alkalinus (strain CBS 110278 / VKM F-3762 / F11)</name>
    <name type="common">Alkaliphilic filamentous fungus</name>
    <dbReference type="NCBI Taxonomy" id="1314773"/>
    <lineage>
        <taxon>Eukaryota</taxon>
        <taxon>Fungi</taxon>
        <taxon>Dikarya</taxon>
        <taxon>Ascomycota</taxon>
        <taxon>Pezizomycotina</taxon>
        <taxon>Sordariomycetes</taxon>
        <taxon>Hypocreomycetidae</taxon>
        <taxon>Glomerellales</taxon>
        <taxon>Plectosphaerellaceae</taxon>
        <taxon>Sodiomyces</taxon>
    </lineage>
</organism>
<reference evidence="2 3" key="1">
    <citation type="journal article" date="2018" name="Mol. Ecol.">
        <title>The obligate alkalophilic soda-lake fungus Sodiomyces alkalinus has shifted to a protein diet.</title>
        <authorList>
            <person name="Grum-Grzhimaylo A.A."/>
            <person name="Falkoski D.L."/>
            <person name="van den Heuvel J."/>
            <person name="Valero-Jimenez C.A."/>
            <person name="Min B."/>
            <person name="Choi I.G."/>
            <person name="Lipzen A."/>
            <person name="Daum C.G."/>
            <person name="Aanen D.K."/>
            <person name="Tsang A."/>
            <person name="Henrissat B."/>
            <person name="Bilanenko E.N."/>
            <person name="de Vries R.P."/>
            <person name="van Kan J.A.L."/>
            <person name="Grigoriev I.V."/>
            <person name="Debets A.J.M."/>
        </authorList>
    </citation>
    <scope>NUCLEOTIDE SEQUENCE [LARGE SCALE GENOMIC DNA]</scope>
    <source>
        <strain evidence="2 3">F11</strain>
    </source>
</reference>
<feature type="compositionally biased region" description="Acidic residues" evidence="1">
    <location>
        <begin position="50"/>
        <end position="62"/>
    </location>
</feature>
<feature type="compositionally biased region" description="Acidic residues" evidence="1">
    <location>
        <begin position="200"/>
        <end position="213"/>
    </location>
</feature>
<keyword evidence="3" id="KW-1185">Reference proteome</keyword>
<feature type="region of interest" description="Disordered" evidence="1">
    <location>
        <begin position="111"/>
        <end position="130"/>
    </location>
</feature>
<protein>
    <submittedName>
        <fullName evidence="2">Uncharacterized protein</fullName>
    </submittedName>
</protein>
<feature type="region of interest" description="Disordered" evidence="1">
    <location>
        <begin position="460"/>
        <end position="484"/>
    </location>
</feature>
<dbReference type="STRING" id="1314773.A0A3N2PUI0"/>
<dbReference type="RefSeq" id="XP_028465920.1">
    <property type="nucleotide sequence ID" value="XM_028609895.1"/>
</dbReference>
<gene>
    <name evidence="2" type="ORF">SODALDRAFT_324540</name>
</gene>
<dbReference type="GO" id="GO:0004842">
    <property type="term" value="F:ubiquitin-protein transferase activity"/>
    <property type="evidence" value="ECO:0007669"/>
    <property type="project" value="TreeGrafter"/>
</dbReference>
<dbReference type="OrthoDB" id="2398441at2759"/>